<dbReference type="Proteomes" id="UP001152795">
    <property type="component" value="Unassembled WGS sequence"/>
</dbReference>
<proteinExistence type="predicted"/>
<gene>
    <name evidence="1" type="ORF">PACLA_8A049398</name>
</gene>
<evidence type="ECO:0000313" key="1">
    <source>
        <dbReference type="EMBL" id="CAB4024034.1"/>
    </source>
</evidence>
<dbReference type="EMBL" id="CACRXK020012808">
    <property type="protein sequence ID" value="CAB4024034.1"/>
    <property type="molecule type" value="Genomic_DNA"/>
</dbReference>
<sequence length="73" mass="8444">EKGDGKDQVANEILNEHKHKCGIVYCQQRCDTTDIFVANARDTYKKKEKFQAWLDTKALVMCYVSNNCIWDGN</sequence>
<protein>
    <submittedName>
        <fullName evidence="1">Uncharacterized protein</fullName>
    </submittedName>
</protein>
<name>A0A7D9L097_PARCT</name>
<organism evidence="1 2">
    <name type="scientific">Paramuricea clavata</name>
    <name type="common">Red gorgonian</name>
    <name type="synonym">Violescent sea-whip</name>
    <dbReference type="NCBI Taxonomy" id="317549"/>
    <lineage>
        <taxon>Eukaryota</taxon>
        <taxon>Metazoa</taxon>
        <taxon>Cnidaria</taxon>
        <taxon>Anthozoa</taxon>
        <taxon>Octocorallia</taxon>
        <taxon>Malacalcyonacea</taxon>
        <taxon>Plexauridae</taxon>
        <taxon>Paramuricea</taxon>
    </lineage>
</organism>
<keyword evidence="2" id="KW-1185">Reference proteome</keyword>
<accession>A0A7D9L097</accession>
<reference evidence="1" key="1">
    <citation type="submission" date="2020-04" db="EMBL/GenBank/DDBJ databases">
        <authorList>
            <person name="Alioto T."/>
            <person name="Alioto T."/>
            <person name="Gomez Garrido J."/>
        </authorList>
    </citation>
    <scope>NUCLEOTIDE SEQUENCE</scope>
    <source>
        <strain evidence="1">A484AB</strain>
    </source>
</reference>
<dbReference type="AlphaFoldDB" id="A0A7D9L097"/>
<evidence type="ECO:0000313" key="2">
    <source>
        <dbReference type="Proteomes" id="UP001152795"/>
    </source>
</evidence>
<feature type="non-terminal residue" evidence="1">
    <location>
        <position position="1"/>
    </location>
</feature>
<comment type="caution">
    <text evidence="1">The sequence shown here is derived from an EMBL/GenBank/DDBJ whole genome shotgun (WGS) entry which is preliminary data.</text>
</comment>